<keyword evidence="6" id="KW-1185">Reference proteome</keyword>
<dbReference type="Pfam" id="PF04082">
    <property type="entry name" value="Fungal_trans"/>
    <property type="match status" value="1"/>
</dbReference>
<evidence type="ECO:0000259" key="4">
    <source>
        <dbReference type="Pfam" id="PF04082"/>
    </source>
</evidence>
<comment type="caution">
    <text evidence="5">The sequence shown here is derived from an EMBL/GenBank/DDBJ whole genome shotgun (WGS) entry which is preliminary data.</text>
</comment>
<keyword evidence="2" id="KW-0539">Nucleus</keyword>
<comment type="subcellular location">
    <subcellularLocation>
        <location evidence="1">Nucleus</location>
    </subcellularLocation>
</comment>
<dbReference type="GO" id="GO:0005634">
    <property type="term" value="C:nucleus"/>
    <property type="evidence" value="ECO:0007669"/>
    <property type="project" value="UniProtKB-SubCell"/>
</dbReference>
<dbReference type="InterPro" id="IPR007219">
    <property type="entry name" value="XnlR_reg_dom"/>
</dbReference>
<accession>A0AAE0NXB1</accession>
<evidence type="ECO:0000256" key="2">
    <source>
        <dbReference type="ARBA" id="ARBA00023242"/>
    </source>
</evidence>
<dbReference type="PANTHER" id="PTHR31001:SF90">
    <property type="entry name" value="CENTROMERE DNA-BINDING PROTEIN COMPLEX CBF3 SUBUNIT B"/>
    <property type="match status" value="1"/>
</dbReference>
<dbReference type="GO" id="GO:0003677">
    <property type="term" value="F:DNA binding"/>
    <property type="evidence" value="ECO:0007669"/>
    <property type="project" value="InterPro"/>
</dbReference>
<reference evidence="5" key="1">
    <citation type="journal article" date="2023" name="Mol. Phylogenet. Evol.">
        <title>Genome-scale phylogeny and comparative genomics of the fungal order Sordariales.</title>
        <authorList>
            <person name="Hensen N."/>
            <person name="Bonometti L."/>
            <person name="Westerberg I."/>
            <person name="Brannstrom I.O."/>
            <person name="Guillou S."/>
            <person name="Cros-Aarteil S."/>
            <person name="Calhoun S."/>
            <person name="Haridas S."/>
            <person name="Kuo A."/>
            <person name="Mondo S."/>
            <person name="Pangilinan J."/>
            <person name="Riley R."/>
            <person name="LaButti K."/>
            <person name="Andreopoulos B."/>
            <person name="Lipzen A."/>
            <person name="Chen C."/>
            <person name="Yan M."/>
            <person name="Daum C."/>
            <person name="Ng V."/>
            <person name="Clum A."/>
            <person name="Steindorff A."/>
            <person name="Ohm R.A."/>
            <person name="Martin F."/>
            <person name="Silar P."/>
            <person name="Natvig D.O."/>
            <person name="Lalanne C."/>
            <person name="Gautier V."/>
            <person name="Ament-Velasquez S.L."/>
            <person name="Kruys A."/>
            <person name="Hutchinson M.I."/>
            <person name="Powell A.J."/>
            <person name="Barry K."/>
            <person name="Miller A.N."/>
            <person name="Grigoriev I.V."/>
            <person name="Debuchy R."/>
            <person name="Gladieux P."/>
            <person name="Hiltunen Thoren M."/>
            <person name="Johannesson H."/>
        </authorList>
    </citation>
    <scope>NUCLEOTIDE SEQUENCE</scope>
    <source>
        <strain evidence="5">CBS 232.78</strain>
    </source>
</reference>
<feature type="region of interest" description="Disordered" evidence="3">
    <location>
        <begin position="486"/>
        <end position="543"/>
    </location>
</feature>
<evidence type="ECO:0000256" key="1">
    <source>
        <dbReference type="ARBA" id="ARBA00004123"/>
    </source>
</evidence>
<dbReference type="GO" id="GO:0006351">
    <property type="term" value="P:DNA-templated transcription"/>
    <property type="evidence" value="ECO:0007669"/>
    <property type="project" value="InterPro"/>
</dbReference>
<dbReference type="EMBL" id="JAULSW010000002">
    <property type="protein sequence ID" value="KAK3389309.1"/>
    <property type="molecule type" value="Genomic_DNA"/>
</dbReference>
<dbReference type="InterPro" id="IPR050613">
    <property type="entry name" value="Sec_Metabolite_Reg"/>
</dbReference>
<dbReference type="PANTHER" id="PTHR31001">
    <property type="entry name" value="UNCHARACTERIZED TRANSCRIPTIONAL REGULATORY PROTEIN"/>
    <property type="match status" value="1"/>
</dbReference>
<evidence type="ECO:0000313" key="6">
    <source>
        <dbReference type="Proteomes" id="UP001285441"/>
    </source>
</evidence>
<organism evidence="5 6">
    <name type="scientific">Podospora didyma</name>
    <dbReference type="NCBI Taxonomy" id="330526"/>
    <lineage>
        <taxon>Eukaryota</taxon>
        <taxon>Fungi</taxon>
        <taxon>Dikarya</taxon>
        <taxon>Ascomycota</taxon>
        <taxon>Pezizomycotina</taxon>
        <taxon>Sordariomycetes</taxon>
        <taxon>Sordariomycetidae</taxon>
        <taxon>Sordariales</taxon>
        <taxon>Podosporaceae</taxon>
        <taxon>Podospora</taxon>
    </lineage>
</organism>
<sequence length="580" mass="65193">MGETAAEFNFPIAPSFTVQLENPTPRIWLPSYHETQILLSKFIAHVSYVHHVVHHPSLPKVVDDVYRKANRQEPITPGQMVLLLSIIASATHAWTPQDVNDPVLGSLFLSSAQANNKTYKWVKAADDVLCFMAQNGAEAAPSLEAIQGIIILSFVISNLEGIRLRYRSLILKGLTMGREICLHHIDHRSNMETANTIKAEMGRRAWWYLVSTDWFLSARYSNPGEGVYQIDTTDMIVAKPRNSNDAGVEDNGPNHIFPLYQETDMSYFLQRICLAEICCGIADIYPFIGCMSRKRNGASSHASILTMMDEELRQFLKDLPSILKLDTYDNKTPATLGSNTIFIQAYMINSLANTQRCKLALGFLKKHPNYPGPPYQRVRKACLEAAQNMIRAEAQLERSQHPFTQVRLRLSGMMYGVFLAGVALLMITQTAPTETQQENDDDNIDENVEIRREQVSEALRIIESIKGHWPSPAAADLHQALTQVLARQGHQNQQKEGPRTPRLGSPLAPVASQQLPGQIGPSESRPTAIGDENQLPSTWEVSPRRELREAEEMMDMEDPMDVESFEWDELISDLDELGLF</sequence>
<gene>
    <name evidence="5" type="ORF">B0H63DRAFT_537122</name>
</gene>
<dbReference type="AlphaFoldDB" id="A0AAE0NXB1"/>
<evidence type="ECO:0000313" key="5">
    <source>
        <dbReference type="EMBL" id="KAK3389309.1"/>
    </source>
</evidence>
<dbReference type="GO" id="GO:0008270">
    <property type="term" value="F:zinc ion binding"/>
    <property type="evidence" value="ECO:0007669"/>
    <property type="project" value="InterPro"/>
</dbReference>
<dbReference type="Proteomes" id="UP001285441">
    <property type="component" value="Unassembled WGS sequence"/>
</dbReference>
<name>A0AAE0NXB1_9PEZI</name>
<protein>
    <recommendedName>
        <fullName evidence="4">Xylanolytic transcriptional activator regulatory domain-containing protein</fullName>
    </recommendedName>
</protein>
<evidence type="ECO:0000256" key="3">
    <source>
        <dbReference type="SAM" id="MobiDB-lite"/>
    </source>
</evidence>
<feature type="domain" description="Xylanolytic transcriptional activator regulatory" evidence="4">
    <location>
        <begin position="51"/>
        <end position="314"/>
    </location>
</feature>
<dbReference type="CDD" id="cd12148">
    <property type="entry name" value="fungal_TF_MHR"/>
    <property type="match status" value="1"/>
</dbReference>
<proteinExistence type="predicted"/>
<reference evidence="5" key="2">
    <citation type="submission" date="2023-06" db="EMBL/GenBank/DDBJ databases">
        <authorList>
            <consortium name="Lawrence Berkeley National Laboratory"/>
            <person name="Haridas S."/>
            <person name="Hensen N."/>
            <person name="Bonometti L."/>
            <person name="Westerberg I."/>
            <person name="Brannstrom I.O."/>
            <person name="Guillou S."/>
            <person name="Cros-Aarteil S."/>
            <person name="Calhoun S."/>
            <person name="Kuo A."/>
            <person name="Mondo S."/>
            <person name="Pangilinan J."/>
            <person name="Riley R."/>
            <person name="LaButti K."/>
            <person name="Andreopoulos B."/>
            <person name="Lipzen A."/>
            <person name="Chen C."/>
            <person name="Yanf M."/>
            <person name="Daum C."/>
            <person name="Ng V."/>
            <person name="Clum A."/>
            <person name="Steindorff A."/>
            <person name="Ohm R."/>
            <person name="Martin F."/>
            <person name="Silar P."/>
            <person name="Natvig D."/>
            <person name="Lalanne C."/>
            <person name="Gautier V."/>
            <person name="Ament-velasquez S.L."/>
            <person name="Kruys A."/>
            <person name="Hutchinson M.I."/>
            <person name="Powell A.J."/>
            <person name="Barry K."/>
            <person name="Miller A.N."/>
            <person name="Grigoriev I.V."/>
            <person name="Debuchy R."/>
            <person name="Gladieux P."/>
            <person name="Thoren M.H."/>
            <person name="Johannesson H."/>
        </authorList>
    </citation>
    <scope>NUCLEOTIDE SEQUENCE</scope>
    <source>
        <strain evidence="5">CBS 232.78</strain>
    </source>
</reference>